<dbReference type="SUPFAM" id="SSF63829">
    <property type="entry name" value="Calcium-dependent phosphotriesterase"/>
    <property type="match status" value="1"/>
</dbReference>
<keyword evidence="2" id="KW-0479">Metal-binding</keyword>
<evidence type="ECO:0000313" key="11">
    <source>
        <dbReference type="Proteomes" id="UP001152964"/>
    </source>
</evidence>
<evidence type="ECO:0000256" key="3">
    <source>
        <dbReference type="ARBA" id="ARBA00022771"/>
    </source>
</evidence>
<dbReference type="PANTHER" id="PTHR23323:SF26">
    <property type="entry name" value="VACUOLAR PROTEIN SORTING-ASSOCIATED PROTEIN 18 HOMOLOG"/>
    <property type="match status" value="1"/>
</dbReference>
<dbReference type="CDD" id="cd16462">
    <property type="entry name" value="RING-H2_Pep3p-like"/>
    <property type="match status" value="1"/>
</dbReference>
<evidence type="ECO:0000256" key="7">
    <source>
        <dbReference type="PROSITE-ProRule" id="PRU01006"/>
    </source>
</evidence>
<dbReference type="Proteomes" id="UP001152964">
    <property type="component" value="Chromosome 12"/>
</dbReference>
<dbReference type="EMBL" id="OX291502">
    <property type="protein sequence ID" value="CAI1581508.1"/>
    <property type="molecule type" value="Genomic_DNA"/>
</dbReference>
<dbReference type="InterPro" id="IPR007810">
    <property type="entry name" value="Pep3/Vps18_beta-prop"/>
</dbReference>
<evidence type="ECO:0000259" key="8">
    <source>
        <dbReference type="Pfam" id="PF05131"/>
    </source>
</evidence>
<comment type="subcellular location">
    <subcellularLocation>
        <location evidence="6">Endomembrane system</location>
        <topology evidence="6">Peripheral membrane protein</topology>
        <orientation evidence="6">Cytoplasmic side</orientation>
    </subcellularLocation>
</comment>
<comment type="similarity">
    <text evidence="1">Belongs to the VPS18 family.</text>
</comment>
<feature type="domain" description="Pep3/Vps18 RING C-terminal" evidence="9">
    <location>
        <begin position="822"/>
        <end position="901"/>
    </location>
</feature>
<evidence type="ECO:0000313" key="10">
    <source>
        <dbReference type="EMBL" id="CAI1581508.1"/>
    </source>
</evidence>
<keyword evidence="4" id="KW-0862">Zinc</keyword>
<feature type="repeat" description="CHCR" evidence="7">
    <location>
        <begin position="586"/>
        <end position="742"/>
    </location>
</feature>
<evidence type="ECO:0000256" key="2">
    <source>
        <dbReference type="ARBA" id="ARBA00022723"/>
    </source>
</evidence>
<dbReference type="Pfam" id="PF26148">
    <property type="entry name" value="VPS18_RING_C"/>
    <property type="match status" value="1"/>
</dbReference>
<evidence type="ECO:0000259" key="9">
    <source>
        <dbReference type="Pfam" id="PF26148"/>
    </source>
</evidence>
<dbReference type="SMART" id="SM00299">
    <property type="entry name" value="CLH"/>
    <property type="match status" value="1"/>
</dbReference>
<dbReference type="InterPro" id="IPR058919">
    <property type="entry name" value="Pep3/Vps18_RING_C"/>
</dbReference>
<proteinExistence type="inferred from homology"/>
<evidence type="ECO:0000256" key="4">
    <source>
        <dbReference type="ARBA" id="ARBA00022833"/>
    </source>
</evidence>
<dbReference type="Pfam" id="PF05131">
    <property type="entry name" value="Pep3_Vps18"/>
    <property type="match status" value="1"/>
</dbReference>
<name>A0ABN8VFX2_SACEU</name>
<dbReference type="PANTHER" id="PTHR23323">
    <property type="entry name" value="VACUOLAR PROTEIN SORTING-ASSOCIATED PROTEIN"/>
    <property type="match status" value="1"/>
</dbReference>
<dbReference type="PROSITE" id="PS50236">
    <property type="entry name" value="CHCR"/>
    <property type="match status" value="1"/>
</dbReference>
<evidence type="ECO:0008006" key="12">
    <source>
        <dbReference type="Google" id="ProtNLM"/>
    </source>
</evidence>
<gene>
    <name evidence="10" type="primary">U6500L02090</name>
    <name evidence="10" type="ORF">SEUBUCD650_0L02090</name>
</gene>
<keyword evidence="3" id="KW-0863">Zinc-finger</keyword>
<evidence type="ECO:0000256" key="5">
    <source>
        <dbReference type="ARBA" id="ARBA00023136"/>
    </source>
</evidence>
<organism evidence="10 11">
    <name type="scientific">Saccharomyces eubayanus</name>
    <name type="common">Yeast</name>
    <dbReference type="NCBI Taxonomy" id="1080349"/>
    <lineage>
        <taxon>Eukaryota</taxon>
        <taxon>Fungi</taxon>
        <taxon>Dikarya</taxon>
        <taxon>Ascomycota</taxon>
        <taxon>Saccharomycotina</taxon>
        <taxon>Saccharomycetes</taxon>
        <taxon>Saccharomycetales</taxon>
        <taxon>Saccharomycetaceae</taxon>
        <taxon>Saccharomyces</taxon>
    </lineage>
</organism>
<dbReference type="InterPro" id="IPR000547">
    <property type="entry name" value="Clathrin_H-chain/VPS_repeat"/>
</dbReference>
<sequence length="919" mass="107534">MLKTRIEEVQLQFLTGNTELTHLQVSNDQLVVTTQRTVYRINLQDPAIVNNFECPLNKELESIMNVHVSPLGTAIFIRTNFGRYMLLKDGEFTQFNKIKNLDLSSFFWIDETTFLMGTKKVAKLYRIEWTGKDFTSKLWYDNKKLPGGIDGVAYWKGSLLLTIKDNILYWKDITKMKLPLLQPDESEQFVRLKHHTIKKFDSYNGLFAWVTSSGIVFGDLKDNFTAKDSASSDNVGKFLSSSKVLLNFELPDYNNDKDHLIKDIVLTPFHILLLRNGTVTMVSQLNNDIVFHEAIPRHRFASATADSNEKFLGLVRDSEKETFWCFSNRNVFEIIIENESNSIWNLLVRDNKFDKALSLKGLTPREMEAIKFSKAMYLFHTAKDFHSAANTLGVIKDLSHFGEIALNFLQIKDYNDLNIVLIKQLENVPWKSTQVVLSSWIVWNFMKQLNDIELKMHTTKTTSVDEDNLLNWNLMLKEKSNELTKFLERHLETLDNETVYQIMSRQNRQNELLVFAKLINDMKFLLSYWIDQGNWYESLKILLTINDNDLVYKYSLILLLNSPEATISTWMKLRNLNPNKFVPTILKYFTNWQNSAKLVSSSSEYPENYSLTYLKWCVKEVPRTCDPIIYNSILYMMITDPKNDAILENDMIKFMRSNENKFDLNFQLRLSLKYKKTKVSIFLLTRLKLFDDAIDLALKNDLIDDCKIIVNDEILIEDYKLRKKLWLKIAKYLLLSMKDIDIKQLIRTILNDSNEVLTIKDLLPFFNEYTTIANLKEELIKFLENHNMKMNEISEDIINSKNLKVEINTEISKFNEIYRILEPGKSCDECGKFLQIKKFIVFPCGHCFHWNCLIRLILTSNDYNLRQKIEKFLKAKNKHNLNDLESIIVEKCGLCSDINVNKIDQPVRIDEAELAKWND</sequence>
<keyword evidence="5" id="KW-0472">Membrane</keyword>
<protein>
    <recommendedName>
        <fullName evidence="12">PEP3-like protein</fullName>
    </recommendedName>
</protein>
<reference evidence="10" key="1">
    <citation type="submission" date="2022-08" db="EMBL/GenBank/DDBJ databases">
        <authorList>
            <person name="Byrne P K."/>
        </authorList>
    </citation>
    <scope>NUCLEOTIDE SEQUENCE</scope>
    <source>
        <strain evidence="10">UCD650</strain>
    </source>
</reference>
<evidence type="ECO:0000256" key="6">
    <source>
        <dbReference type="ARBA" id="ARBA00029433"/>
    </source>
</evidence>
<evidence type="ECO:0000256" key="1">
    <source>
        <dbReference type="ARBA" id="ARBA00010454"/>
    </source>
</evidence>
<feature type="domain" description="Pep3/Vps18 beta-propeller" evidence="8">
    <location>
        <begin position="5"/>
        <end position="336"/>
    </location>
</feature>
<accession>A0ABN8VFX2</accession>
<keyword evidence="11" id="KW-1185">Reference proteome</keyword>